<evidence type="ECO:0000313" key="9">
    <source>
        <dbReference type="Proteomes" id="UP001417504"/>
    </source>
</evidence>
<protein>
    <recommendedName>
        <fullName evidence="7">MADS-box domain-containing protein</fullName>
    </recommendedName>
</protein>
<feature type="coiled-coil region" evidence="6">
    <location>
        <begin position="48"/>
        <end position="75"/>
    </location>
</feature>
<comment type="subcellular location">
    <subcellularLocation>
        <location evidence="1">Nucleus</location>
    </subcellularLocation>
</comment>
<dbReference type="GO" id="GO:0045893">
    <property type="term" value="P:positive regulation of DNA-templated transcription"/>
    <property type="evidence" value="ECO:0007669"/>
    <property type="project" value="UniProtKB-ARBA"/>
</dbReference>
<dbReference type="Pfam" id="PF00319">
    <property type="entry name" value="SRF-TF"/>
    <property type="match status" value="2"/>
</dbReference>
<evidence type="ECO:0000256" key="6">
    <source>
        <dbReference type="SAM" id="Coils"/>
    </source>
</evidence>
<feature type="coiled-coil region" evidence="6">
    <location>
        <begin position="468"/>
        <end position="502"/>
    </location>
</feature>
<dbReference type="PROSITE" id="PS50066">
    <property type="entry name" value="MADS_BOX_2"/>
    <property type="match status" value="2"/>
</dbReference>
<dbReference type="GO" id="GO:0000978">
    <property type="term" value="F:RNA polymerase II cis-regulatory region sequence-specific DNA binding"/>
    <property type="evidence" value="ECO:0007669"/>
    <property type="project" value="TreeGrafter"/>
</dbReference>
<dbReference type="InterPro" id="IPR002100">
    <property type="entry name" value="TF_MADSbox"/>
</dbReference>
<dbReference type="GO" id="GO:0005634">
    <property type="term" value="C:nucleus"/>
    <property type="evidence" value="ECO:0007669"/>
    <property type="project" value="UniProtKB-SubCell"/>
</dbReference>
<dbReference type="InterPro" id="IPR036879">
    <property type="entry name" value="TF_MADSbox_sf"/>
</dbReference>
<keyword evidence="6" id="KW-0175">Coiled coil</keyword>
<dbReference type="GO" id="GO:0046983">
    <property type="term" value="F:protein dimerization activity"/>
    <property type="evidence" value="ECO:0007669"/>
    <property type="project" value="InterPro"/>
</dbReference>
<dbReference type="SMART" id="SM00432">
    <property type="entry name" value="MADS"/>
    <property type="match status" value="2"/>
</dbReference>
<feature type="domain" description="MADS-box" evidence="7">
    <location>
        <begin position="386"/>
        <end position="446"/>
    </location>
</feature>
<dbReference type="Proteomes" id="UP001417504">
    <property type="component" value="Unassembled WGS sequence"/>
</dbReference>
<keyword evidence="5" id="KW-0539">Nucleus</keyword>
<keyword evidence="9" id="KW-1185">Reference proteome</keyword>
<keyword evidence="3" id="KW-0238">DNA-binding</keyword>
<dbReference type="Gene3D" id="3.40.1810.10">
    <property type="entry name" value="Transcription factor, MADS-box"/>
    <property type="match status" value="2"/>
</dbReference>
<dbReference type="PRINTS" id="PR00404">
    <property type="entry name" value="MADSDOMAIN"/>
</dbReference>
<dbReference type="AlphaFoldDB" id="A0AAP0PR95"/>
<comment type="caution">
    <text evidence="8">The sequence shown here is derived from an EMBL/GenBank/DDBJ whole genome shotgun (WGS) entry which is preliminary data.</text>
</comment>
<dbReference type="EMBL" id="JBBNAE010000001">
    <property type="protein sequence ID" value="KAK9153743.1"/>
    <property type="molecule type" value="Genomic_DNA"/>
</dbReference>
<dbReference type="PANTHER" id="PTHR11945:SF534">
    <property type="entry name" value="MYOCYTE-SPECIFIC ENHANCER FACTOR 2"/>
    <property type="match status" value="1"/>
</dbReference>
<dbReference type="PANTHER" id="PTHR11945">
    <property type="entry name" value="MADS BOX PROTEIN"/>
    <property type="match status" value="1"/>
</dbReference>
<sequence length="531" mass="62634">MHPLWRRHSNRRLLSCPKALHLRAFMVGTRLQRYFNNVNNVDAAVVLSLQEEQQLKQLQQHIEKQEKREKELLNQLEMGSKMKRLRLQNNNGKASSSSGGGDEKFWWEEPIDEGLGMEVLEHMRVEMVRVRDEIVRRLHKMRHDKNIIVEGTTSNTSAMIIRTITYSMEVEKREKKKSQGRKKIPIERITRTNQRQITFSKRRVGIFKKGSELCTLCGVDIVICVFSPTGKPFTFGHPWPEHIFERYFNNVNNVDDAVVLSLQEEQQLKQLQQHIEKQQKREKELLNQLEMESKMKRLRLENNNGKAPSSGGGDEKFWWEEPMDEGLGVEVLEQMRVEMVKVRDEIVRRLHKMRHDKNIIVEGTTNNTSAMVSQYQFSGEERKEEKLRKKIPIERITRTKQRQVTFSKCRVGIFKKGSELCTLCDVDIVINVFSHAGKPFTFGHPWPEHIFERYFNNVNNVDTVVVLSLQEEQHLQQLQQHIEKQQKKEKELLNQLEMELKMKRLWLHNNNDKAPNSSSGGDEKFWWEEAY</sequence>
<evidence type="ECO:0000256" key="2">
    <source>
        <dbReference type="ARBA" id="ARBA00023015"/>
    </source>
</evidence>
<feature type="coiled-coil region" evidence="6">
    <location>
        <begin position="261"/>
        <end position="295"/>
    </location>
</feature>
<evidence type="ECO:0000256" key="4">
    <source>
        <dbReference type="ARBA" id="ARBA00023163"/>
    </source>
</evidence>
<gene>
    <name evidence="8" type="ORF">Sjap_001223</name>
</gene>
<evidence type="ECO:0000256" key="5">
    <source>
        <dbReference type="ARBA" id="ARBA00023242"/>
    </source>
</evidence>
<proteinExistence type="predicted"/>
<keyword evidence="4" id="KW-0804">Transcription</keyword>
<feature type="domain" description="MADS-box" evidence="7">
    <location>
        <begin position="179"/>
        <end position="239"/>
    </location>
</feature>
<keyword evidence="2" id="KW-0805">Transcription regulation</keyword>
<evidence type="ECO:0000259" key="7">
    <source>
        <dbReference type="PROSITE" id="PS50066"/>
    </source>
</evidence>
<dbReference type="GO" id="GO:0000981">
    <property type="term" value="F:DNA-binding transcription factor activity, RNA polymerase II-specific"/>
    <property type="evidence" value="ECO:0007669"/>
    <property type="project" value="TreeGrafter"/>
</dbReference>
<organism evidence="8 9">
    <name type="scientific">Stephania japonica</name>
    <dbReference type="NCBI Taxonomy" id="461633"/>
    <lineage>
        <taxon>Eukaryota</taxon>
        <taxon>Viridiplantae</taxon>
        <taxon>Streptophyta</taxon>
        <taxon>Embryophyta</taxon>
        <taxon>Tracheophyta</taxon>
        <taxon>Spermatophyta</taxon>
        <taxon>Magnoliopsida</taxon>
        <taxon>Ranunculales</taxon>
        <taxon>Menispermaceae</taxon>
        <taxon>Menispermoideae</taxon>
        <taxon>Cissampelideae</taxon>
        <taxon>Stephania</taxon>
    </lineage>
</organism>
<reference evidence="8 9" key="1">
    <citation type="submission" date="2024-01" db="EMBL/GenBank/DDBJ databases">
        <title>Genome assemblies of Stephania.</title>
        <authorList>
            <person name="Yang L."/>
        </authorList>
    </citation>
    <scope>NUCLEOTIDE SEQUENCE [LARGE SCALE GENOMIC DNA]</scope>
    <source>
        <strain evidence="8">QJT</strain>
        <tissue evidence="8">Leaf</tissue>
    </source>
</reference>
<name>A0AAP0PR95_9MAGN</name>
<evidence type="ECO:0000313" key="8">
    <source>
        <dbReference type="EMBL" id="KAK9153743.1"/>
    </source>
</evidence>
<evidence type="ECO:0000256" key="1">
    <source>
        <dbReference type="ARBA" id="ARBA00004123"/>
    </source>
</evidence>
<dbReference type="SUPFAM" id="SSF55455">
    <property type="entry name" value="SRF-like"/>
    <property type="match status" value="2"/>
</dbReference>
<dbReference type="CDD" id="cd00120">
    <property type="entry name" value="MADS"/>
    <property type="match status" value="2"/>
</dbReference>
<accession>A0AAP0PR95</accession>
<evidence type="ECO:0000256" key="3">
    <source>
        <dbReference type="ARBA" id="ARBA00023125"/>
    </source>
</evidence>